<dbReference type="AlphaFoldDB" id="A0A556R1F9"/>
<evidence type="ECO:0000256" key="6">
    <source>
        <dbReference type="SAM" id="SignalP"/>
    </source>
</evidence>
<name>A0A556R1F9_9BIFI</name>
<keyword evidence="2 5" id="KW-0812">Transmembrane</keyword>
<keyword evidence="4 5" id="KW-0472">Membrane</keyword>
<dbReference type="SUPFAM" id="SSF103473">
    <property type="entry name" value="MFS general substrate transporter"/>
    <property type="match status" value="1"/>
</dbReference>
<feature type="domain" description="Major facilitator superfamily (MFS) profile" evidence="7">
    <location>
        <begin position="22"/>
        <end position="245"/>
    </location>
</feature>
<feature type="transmembrane region" description="Helical" evidence="5">
    <location>
        <begin position="115"/>
        <end position="137"/>
    </location>
</feature>
<dbReference type="EMBL" id="VMHK01000006">
    <property type="protein sequence ID" value="TSJ82712.1"/>
    <property type="molecule type" value="Genomic_DNA"/>
</dbReference>
<evidence type="ECO:0000256" key="2">
    <source>
        <dbReference type="ARBA" id="ARBA00022692"/>
    </source>
</evidence>
<keyword evidence="6" id="KW-0732">Signal</keyword>
<keyword evidence="9" id="KW-1185">Reference proteome</keyword>
<evidence type="ECO:0000259" key="7">
    <source>
        <dbReference type="PROSITE" id="PS50850"/>
    </source>
</evidence>
<gene>
    <name evidence="8" type="ORF">FPK30_07320</name>
</gene>
<evidence type="ECO:0000313" key="8">
    <source>
        <dbReference type="EMBL" id="TSJ82712.1"/>
    </source>
</evidence>
<comment type="subcellular location">
    <subcellularLocation>
        <location evidence="1">Cell membrane</location>
        <topology evidence="1">Multi-pass membrane protein</topology>
    </subcellularLocation>
</comment>
<dbReference type="InterPro" id="IPR011701">
    <property type="entry name" value="MFS"/>
</dbReference>
<feature type="chain" id="PRO_5039234719" evidence="6">
    <location>
        <begin position="39"/>
        <end position="245"/>
    </location>
</feature>
<dbReference type="PROSITE" id="PS50850">
    <property type="entry name" value="MFS"/>
    <property type="match status" value="1"/>
</dbReference>
<dbReference type="Proteomes" id="UP000316508">
    <property type="component" value="Unassembled WGS sequence"/>
</dbReference>
<accession>A0A556R1F9</accession>
<feature type="transmembrane region" description="Helical" evidence="5">
    <location>
        <begin position="58"/>
        <end position="79"/>
    </location>
</feature>
<protein>
    <submittedName>
        <fullName evidence="8">MFS transporter</fullName>
    </submittedName>
</protein>
<proteinExistence type="predicted"/>
<feature type="transmembrane region" description="Helical" evidence="5">
    <location>
        <begin position="149"/>
        <end position="170"/>
    </location>
</feature>
<evidence type="ECO:0000313" key="9">
    <source>
        <dbReference type="Proteomes" id="UP000316508"/>
    </source>
</evidence>
<dbReference type="InterPro" id="IPR036259">
    <property type="entry name" value="MFS_trans_sf"/>
</dbReference>
<feature type="transmembrane region" description="Helical" evidence="5">
    <location>
        <begin position="176"/>
        <end position="198"/>
    </location>
</feature>
<dbReference type="Gene3D" id="1.20.1250.20">
    <property type="entry name" value="MFS general substrate transporter like domains"/>
    <property type="match status" value="1"/>
</dbReference>
<evidence type="ECO:0000256" key="4">
    <source>
        <dbReference type="ARBA" id="ARBA00023136"/>
    </source>
</evidence>
<comment type="caution">
    <text evidence="8">The sequence shown here is derived from an EMBL/GenBank/DDBJ whole genome shotgun (WGS) entry which is preliminary data.</text>
</comment>
<feature type="transmembrane region" description="Helical" evidence="5">
    <location>
        <begin position="91"/>
        <end position="109"/>
    </location>
</feature>
<reference evidence="8 9" key="1">
    <citation type="submission" date="2019-07" db="EMBL/GenBank/DDBJ databases">
        <title>Bifidobacterium asteroides genomes.</title>
        <authorList>
            <person name="Zheng H."/>
        </authorList>
    </citation>
    <scope>NUCLEOTIDE SEQUENCE [LARGE SCALE GENOMIC DNA]</scope>
    <source>
        <strain evidence="8 9">W8102</strain>
    </source>
</reference>
<evidence type="ECO:0000256" key="1">
    <source>
        <dbReference type="ARBA" id="ARBA00004651"/>
    </source>
</evidence>
<keyword evidence="3 5" id="KW-1133">Transmembrane helix</keyword>
<dbReference type="PANTHER" id="PTHR42910:SF1">
    <property type="entry name" value="MAJOR FACILITATOR SUPERFAMILY (MFS) PROFILE DOMAIN-CONTAINING PROTEIN"/>
    <property type="match status" value="1"/>
</dbReference>
<dbReference type="PANTHER" id="PTHR42910">
    <property type="entry name" value="TRANSPORTER SCO4007-RELATED"/>
    <property type="match status" value="1"/>
</dbReference>
<evidence type="ECO:0000256" key="3">
    <source>
        <dbReference type="ARBA" id="ARBA00022989"/>
    </source>
</evidence>
<organism evidence="8 9">
    <name type="scientific">Bifidobacterium apousia</name>
    <dbReference type="NCBI Taxonomy" id="2750996"/>
    <lineage>
        <taxon>Bacteria</taxon>
        <taxon>Bacillati</taxon>
        <taxon>Actinomycetota</taxon>
        <taxon>Actinomycetes</taxon>
        <taxon>Bifidobacteriales</taxon>
        <taxon>Bifidobacteriaceae</taxon>
        <taxon>Bifidobacterium</taxon>
    </lineage>
</organism>
<dbReference type="GO" id="GO:0005886">
    <property type="term" value="C:plasma membrane"/>
    <property type="evidence" value="ECO:0007669"/>
    <property type="project" value="UniProtKB-SubCell"/>
</dbReference>
<evidence type="ECO:0000256" key="5">
    <source>
        <dbReference type="SAM" id="Phobius"/>
    </source>
</evidence>
<dbReference type="GO" id="GO:0022857">
    <property type="term" value="F:transmembrane transporter activity"/>
    <property type="evidence" value="ECO:0007669"/>
    <property type="project" value="InterPro"/>
</dbReference>
<dbReference type="Pfam" id="PF07690">
    <property type="entry name" value="MFS_1"/>
    <property type="match status" value="1"/>
</dbReference>
<sequence length="245" mass="25345">MIRRRKKKQQDTSNHGNRAITTVLATTALTLASGTSLATQYAVQPTLGSIAADFDVSAFVTGQIITAVMAGYLIVLVLLVPLADRFSSGRLVPIQPTGLAIVPAAAASAPTAGVLIGVFGLVGVASTVAAEAVSVVGRFIPLEVRGNRVGIVHAGNSAGILLSRFVGGALTSLLGWRGMLACFATLLVATGMLCAIVLPRHQEQTGNKGSYFATLRALPRLLRISPALRLASATGMLWVSAFNLV</sequence>
<feature type="signal peptide" evidence="6">
    <location>
        <begin position="1"/>
        <end position="38"/>
    </location>
</feature>
<dbReference type="InterPro" id="IPR020846">
    <property type="entry name" value="MFS_dom"/>
</dbReference>